<accession>A0A1M5SSA7</accession>
<feature type="signal peptide" evidence="1">
    <location>
        <begin position="1"/>
        <end position="23"/>
    </location>
</feature>
<keyword evidence="1" id="KW-0732">Signal</keyword>
<keyword evidence="3" id="KW-1185">Reference proteome</keyword>
<dbReference type="AlphaFoldDB" id="A0A1M5SSA7"/>
<dbReference type="STRING" id="1089305.SAMN05444148_1956"/>
<name>A0A1M5SSA7_9FLAO</name>
<dbReference type="OrthoDB" id="1444023at2"/>
<protein>
    <recommendedName>
        <fullName evidence="4">Lipocalin-like domain-containing protein</fullName>
    </recommendedName>
</protein>
<sequence length="200" mass="23167">MKTKKTKLTTLVLCLFISIAGYSQTTYLKITKSNEANDYEMYPPGTKFELKNEHGYIIFKNSDDPGEIDIDGNYTLYVYPSWKDSADVFKLKEGRVEKVLTSSYKEKHSDEYSIKSNGVTADYSVTDSREIEGKKNLKFELSNGITFIYEDLKYRAYLNDENNYIRIQGKYLIESEIGTLKLSFNPSNGVVWWVFEPKKK</sequence>
<organism evidence="2 3">
    <name type="scientific">Winogradskyella jejuensis</name>
    <dbReference type="NCBI Taxonomy" id="1089305"/>
    <lineage>
        <taxon>Bacteria</taxon>
        <taxon>Pseudomonadati</taxon>
        <taxon>Bacteroidota</taxon>
        <taxon>Flavobacteriia</taxon>
        <taxon>Flavobacteriales</taxon>
        <taxon>Flavobacteriaceae</taxon>
        <taxon>Winogradskyella</taxon>
    </lineage>
</organism>
<evidence type="ECO:0008006" key="4">
    <source>
        <dbReference type="Google" id="ProtNLM"/>
    </source>
</evidence>
<feature type="chain" id="PRO_5012454793" description="Lipocalin-like domain-containing protein" evidence="1">
    <location>
        <begin position="24"/>
        <end position="200"/>
    </location>
</feature>
<dbReference type="EMBL" id="FQWS01000002">
    <property type="protein sequence ID" value="SHH41464.1"/>
    <property type="molecule type" value="Genomic_DNA"/>
</dbReference>
<reference evidence="3" key="1">
    <citation type="submission" date="2016-11" db="EMBL/GenBank/DDBJ databases">
        <authorList>
            <person name="Varghese N."/>
            <person name="Submissions S."/>
        </authorList>
    </citation>
    <scope>NUCLEOTIDE SEQUENCE [LARGE SCALE GENOMIC DNA]</scope>
    <source>
        <strain evidence="3">DSM 25330</strain>
    </source>
</reference>
<dbReference type="RefSeq" id="WP_073085936.1">
    <property type="nucleotide sequence ID" value="NZ_FQWS01000002.1"/>
</dbReference>
<proteinExistence type="predicted"/>
<evidence type="ECO:0000256" key="1">
    <source>
        <dbReference type="SAM" id="SignalP"/>
    </source>
</evidence>
<evidence type="ECO:0000313" key="3">
    <source>
        <dbReference type="Proteomes" id="UP000184522"/>
    </source>
</evidence>
<evidence type="ECO:0000313" key="2">
    <source>
        <dbReference type="EMBL" id="SHH41464.1"/>
    </source>
</evidence>
<dbReference type="Proteomes" id="UP000184522">
    <property type="component" value="Unassembled WGS sequence"/>
</dbReference>
<gene>
    <name evidence="2" type="ORF">SAMN05444148_1956</name>
</gene>